<comment type="caution">
    <text evidence="3">The sequence shown here is derived from an EMBL/GenBank/DDBJ whole genome shotgun (WGS) entry which is preliminary data.</text>
</comment>
<dbReference type="GO" id="GO:0016747">
    <property type="term" value="F:acyltransferase activity, transferring groups other than amino-acyl groups"/>
    <property type="evidence" value="ECO:0007669"/>
    <property type="project" value="InterPro"/>
</dbReference>
<dbReference type="AlphaFoldDB" id="A0A918PRB8"/>
<proteinExistence type="predicted"/>
<organism evidence="3 4">
    <name type="scientific">Asticcacaulis endophyticus</name>
    <dbReference type="NCBI Taxonomy" id="1395890"/>
    <lineage>
        <taxon>Bacteria</taxon>
        <taxon>Pseudomonadati</taxon>
        <taxon>Pseudomonadota</taxon>
        <taxon>Alphaproteobacteria</taxon>
        <taxon>Caulobacterales</taxon>
        <taxon>Caulobacteraceae</taxon>
        <taxon>Asticcacaulis</taxon>
    </lineage>
</organism>
<feature type="transmembrane region" description="Helical" evidence="1">
    <location>
        <begin position="304"/>
        <end position="322"/>
    </location>
</feature>
<protein>
    <recommendedName>
        <fullName evidence="2">Acyltransferase 3 domain-containing protein</fullName>
    </recommendedName>
</protein>
<keyword evidence="1" id="KW-0472">Membrane</keyword>
<dbReference type="EMBL" id="BMZB01000001">
    <property type="protein sequence ID" value="GGZ20317.1"/>
    <property type="molecule type" value="Genomic_DNA"/>
</dbReference>
<evidence type="ECO:0000259" key="2">
    <source>
        <dbReference type="Pfam" id="PF01757"/>
    </source>
</evidence>
<feature type="transmembrane region" description="Helical" evidence="1">
    <location>
        <begin position="107"/>
        <end position="128"/>
    </location>
</feature>
<feature type="transmembrane region" description="Helical" evidence="1">
    <location>
        <begin position="156"/>
        <end position="175"/>
    </location>
</feature>
<keyword evidence="4" id="KW-1185">Reference proteome</keyword>
<feature type="transmembrane region" description="Helical" evidence="1">
    <location>
        <begin position="133"/>
        <end position="150"/>
    </location>
</feature>
<name>A0A918PRB8_9CAUL</name>
<feature type="transmembrane region" description="Helical" evidence="1">
    <location>
        <begin position="238"/>
        <end position="256"/>
    </location>
</feature>
<feature type="transmembrane region" description="Helical" evidence="1">
    <location>
        <begin position="64"/>
        <end position="87"/>
    </location>
</feature>
<dbReference type="Proteomes" id="UP000662572">
    <property type="component" value="Unassembled WGS sequence"/>
</dbReference>
<reference evidence="3" key="2">
    <citation type="submission" date="2020-09" db="EMBL/GenBank/DDBJ databases">
        <authorList>
            <person name="Sun Q."/>
            <person name="Kim S."/>
        </authorList>
    </citation>
    <scope>NUCLEOTIDE SEQUENCE</scope>
    <source>
        <strain evidence="3">KCTC 32296</strain>
    </source>
</reference>
<feature type="transmembrane region" description="Helical" evidence="1">
    <location>
        <begin position="34"/>
        <end position="52"/>
    </location>
</feature>
<evidence type="ECO:0000256" key="1">
    <source>
        <dbReference type="SAM" id="Phobius"/>
    </source>
</evidence>
<evidence type="ECO:0000313" key="4">
    <source>
        <dbReference type="Proteomes" id="UP000662572"/>
    </source>
</evidence>
<dbReference type="Pfam" id="PF01757">
    <property type="entry name" value="Acyl_transf_3"/>
    <property type="match status" value="1"/>
</dbReference>
<accession>A0A918PRB8</accession>
<feature type="domain" description="Acyltransferase 3" evidence="2">
    <location>
        <begin position="1"/>
        <end position="313"/>
    </location>
</feature>
<dbReference type="InterPro" id="IPR002656">
    <property type="entry name" value="Acyl_transf_3_dom"/>
</dbReference>
<feature type="transmembrane region" description="Helical" evidence="1">
    <location>
        <begin position="277"/>
        <end position="298"/>
    </location>
</feature>
<keyword evidence="1" id="KW-1133">Transmembrane helix</keyword>
<sequence>MLVLLVHCLVIFTYPGSGRPLDVPAFETSRVISTFIMPAFYFISGLSALGLASRSMRKITTSALRFILLAFVTQLLAAPLLLIANPGMDWLTLSVKIIRPLLTGKDFILVVTWFFVSLAGVQVLAWLYLRQSLWIKLGVVAIVIAAYLMTTLTGKTWFMMHTWAIGLLFFLAGRAYAKRPVINLPPLYALAVSVISLFVLTLFYDLNKGCAFSPTEVCDIPSGYPRFYIDVVYGQFGFMPYFLLCAVIGIIGLMTLSMCLSHTKYAPNIARIGKNTLVLLMINGVFVALSPSLLADIIPTLPDTWILSLALVAAQVALYPIMSKPINNLLHICSNWADKITHLVISKSPKPIQALLSK</sequence>
<gene>
    <name evidence="3" type="ORF">GCM10011273_01120</name>
</gene>
<evidence type="ECO:0000313" key="3">
    <source>
        <dbReference type="EMBL" id="GGZ20317.1"/>
    </source>
</evidence>
<keyword evidence="1" id="KW-0812">Transmembrane</keyword>
<reference evidence="3" key="1">
    <citation type="journal article" date="2014" name="Int. J. Syst. Evol. Microbiol.">
        <title>Complete genome sequence of Corynebacterium casei LMG S-19264T (=DSM 44701T), isolated from a smear-ripened cheese.</title>
        <authorList>
            <consortium name="US DOE Joint Genome Institute (JGI-PGF)"/>
            <person name="Walter F."/>
            <person name="Albersmeier A."/>
            <person name="Kalinowski J."/>
            <person name="Ruckert C."/>
        </authorList>
    </citation>
    <scope>NUCLEOTIDE SEQUENCE</scope>
    <source>
        <strain evidence="3">KCTC 32296</strain>
    </source>
</reference>
<feature type="transmembrane region" description="Helical" evidence="1">
    <location>
        <begin position="187"/>
        <end position="204"/>
    </location>
</feature>